<dbReference type="Proteomes" id="UP000192439">
    <property type="component" value="Chromosome"/>
</dbReference>
<evidence type="ECO:0000313" key="2">
    <source>
        <dbReference type="Proteomes" id="UP000192439"/>
    </source>
</evidence>
<dbReference type="AlphaFoldDB" id="A0AB33C2T7"/>
<name>A0AB33C2T7_MICA7</name>
<reference evidence="1 2" key="1">
    <citation type="journal article" date="2018" name="Harmful Algae">
        <title>The highly heterogeneous methylated genomes and diverse restriction-modification systems of bloom-forming Microcystis.</title>
        <authorList>
            <person name="Zhao L."/>
            <person name="Song Y."/>
            <person name="Li L."/>
            <person name="Gan N."/>
            <person name="Brand J.J."/>
            <person name="Song L."/>
        </authorList>
    </citation>
    <scope>NUCLEOTIDE SEQUENCE [LARGE SCALE GENOMIC DNA]</scope>
    <source>
        <strain evidence="1 2">PCC 7806SL</strain>
    </source>
</reference>
<sequence>MAGKTLVIPQKPPPFPDKLPNFLANSPEFGNKRRQLFLSTGKETK</sequence>
<gene>
    <name evidence="1" type="ORF">BH695_3523</name>
</gene>
<evidence type="ECO:0000313" key="1">
    <source>
        <dbReference type="EMBL" id="ARI82802.1"/>
    </source>
</evidence>
<dbReference type="EMBL" id="CP020771">
    <property type="protein sequence ID" value="ARI82802.1"/>
    <property type="molecule type" value="Genomic_DNA"/>
</dbReference>
<organism evidence="1 2">
    <name type="scientific">Microcystis aeruginosa PCC 7806SL</name>
    <dbReference type="NCBI Taxonomy" id="1903187"/>
    <lineage>
        <taxon>Bacteria</taxon>
        <taxon>Bacillati</taxon>
        <taxon>Cyanobacteriota</taxon>
        <taxon>Cyanophyceae</taxon>
        <taxon>Oscillatoriophycideae</taxon>
        <taxon>Chroococcales</taxon>
        <taxon>Microcystaceae</taxon>
        <taxon>Microcystis</taxon>
    </lineage>
</organism>
<proteinExistence type="predicted"/>
<keyword evidence="2" id="KW-1185">Reference proteome</keyword>
<accession>A0AB33C2T7</accession>
<protein>
    <submittedName>
        <fullName evidence="1">Uncharacterized protein</fullName>
    </submittedName>
</protein>